<feature type="region of interest" description="Disordered" evidence="1">
    <location>
        <begin position="86"/>
        <end position="140"/>
    </location>
</feature>
<dbReference type="AlphaFoldDB" id="A0AAV0DK02"/>
<evidence type="ECO:0000313" key="3">
    <source>
        <dbReference type="Proteomes" id="UP001152523"/>
    </source>
</evidence>
<protein>
    <submittedName>
        <fullName evidence="2">Uncharacterized protein</fullName>
    </submittedName>
</protein>
<gene>
    <name evidence="2" type="ORF">CEPIT_LOCUS16438</name>
</gene>
<organism evidence="2 3">
    <name type="scientific">Cuscuta epithymum</name>
    <dbReference type="NCBI Taxonomy" id="186058"/>
    <lineage>
        <taxon>Eukaryota</taxon>
        <taxon>Viridiplantae</taxon>
        <taxon>Streptophyta</taxon>
        <taxon>Embryophyta</taxon>
        <taxon>Tracheophyta</taxon>
        <taxon>Spermatophyta</taxon>
        <taxon>Magnoliopsida</taxon>
        <taxon>eudicotyledons</taxon>
        <taxon>Gunneridae</taxon>
        <taxon>Pentapetalae</taxon>
        <taxon>asterids</taxon>
        <taxon>lamiids</taxon>
        <taxon>Solanales</taxon>
        <taxon>Convolvulaceae</taxon>
        <taxon>Cuscuteae</taxon>
        <taxon>Cuscuta</taxon>
        <taxon>Cuscuta subgen. Cuscuta</taxon>
    </lineage>
</organism>
<sequence>MEAKGWRLWTEVVYSGGAAEVKVEAGLQMWCSGGRRAGGYGGWAAAEVMARDAEAVEFVRVGVAEQQRWKKGLELLWRQEMKERIDHGGAGNWKRRRGADCGQEERRKRKKKERGKRKKGKRKQKIKQKKENTRKLPAAT</sequence>
<dbReference type="EMBL" id="CAMAPF010000121">
    <property type="protein sequence ID" value="CAH9103450.1"/>
    <property type="molecule type" value="Genomic_DNA"/>
</dbReference>
<evidence type="ECO:0000256" key="1">
    <source>
        <dbReference type="SAM" id="MobiDB-lite"/>
    </source>
</evidence>
<feature type="compositionally biased region" description="Basic residues" evidence="1">
    <location>
        <begin position="107"/>
        <end position="128"/>
    </location>
</feature>
<proteinExistence type="predicted"/>
<comment type="caution">
    <text evidence="2">The sequence shown here is derived from an EMBL/GenBank/DDBJ whole genome shotgun (WGS) entry which is preliminary data.</text>
</comment>
<evidence type="ECO:0000313" key="2">
    <source>
        <dbReference type="EMBL" id="CAH9103450.1"/>
    </source>
</evidence>
<keyword evidence="3" id="KW-1185">Reference proteome</keyword>
<dbReference type="Proteomes" id="UP001152523">
    <property type="component" value="Unassembled WGS sequence"/>
</dbReference>
<name>A0AAV0DK02_9ASTE</name>
<accession>A0AAV0DK02</accession>
<reference evidence="2" key="1">
    <citation type="submission" date="2022-07" db="EMBL/GenBank/DDBJ databases">
        <authorList>
            <person name="Macas J."/>
            <person name="Novak P."/>
            <person name="Neumann P."/>
        </authorList>
    </citation>
    <scope>NUCLEOTIDE SEQUENCE</scope>
</reference>